<dbReference type="PANTHER" id="PTHR30288">
    <property type="entry name" value="FLAGELLAR CAP/ASSEMBLY PROTEIN FLID"/>
    <property type="match status" value="1"/>
</dbReference>
<dbReference type="Pfam" id="PF02465">
    <property type="entry name" value="FliD_N"/>
    <property type="match status" value="1"/>
</dbReference>
<comment type="function">
    <text evidence="5">Required for morphogenesis and for the elongation of the flagellar filament by facilitating polymerization of the flagellin monomers at the tip of growing filament. Forms a capping structure, which prevents flagellin subunits (transported through the central channel of the flagellum) from leaking out without polymerization at the distal end.</text>
</comment>
<feature type="domain" description="Flagellar hook-associated protein 2 C-terminal" evidence="7">
    <location>
        <begin position="225"/>
        <end position="448"/>
    </location>
</feature>
<evidence type="ECO:0000256" key="4">
    <source>
        <dbReference type="ARBA" id="ARBA00023143"/>
    </source>
</evidence>
<feature type="coiled-coil region" evidence="5">
    <location>
        <begin position="397"/>
        <end position="431"/>
    </location>
</feature>
<sequence length="467" mass="48210">MASISSLGIGSGLDLNGLLDQLNEAERGKLEPVERQLESQQVRISAYGDLQGALSAFEGAVGRLAEPSLFQSLSANVTGEALQAAAGPEAAPGQYQLEVEHLASAGSLASQRIDVDLDDALTDAEQTLTLAFANAPEGEQGEIAVTVPAGSTLGDIRDAINAREGAGVSASVVNDGEGYRLALMSNETGEAASITGLTFEGGFFAEGMAVSDPGDEVAGVVAQAGRDAALSVNGIAITSPTNQVEGAIQGVTLDLQQAGRATLSVEQDTLAVREAVGGFVEAYNALKGTIGELTAFDADSGRAGELLGDSAVRTIESRLRNDLSGMVGDPAQGELAVLGDLGISLSLDGTLSLDEGELDLAIASDMGAVQRFFTGGEETLGMAGRLSETAGQLLGSNGALTNAIDGAENRIESLNQRYVRMEQGIAQTIERYRVQFGQLDGMIAQMNQTSDYLTQQFATMDAQLGRD</sequence>
<dbReference type="Pfam" id="PF07196">
    <property type="entry name" value="Flagellin_IN"/>
    <property type="match status" value="1"/>
</dbReference>
<comment type="caution">
    <text evidence="8">The sequence shown here is derived from an EMBL/GenBank/DDBJ whole genome shotgun (WGS) entry which is preliminary data.</text>
</comment>
<dbReference type="GO" id="GO:0071973">
    <property type="term" value="P:bacterial-type flagellum-dependent cell motility"/>
    <property type="evidence" value="ECO:0007669"/>
    <property type="project" value="TreeGrafter"/>
</dbReference>
<accession>A0A7W5PC91</accession>
<keyword evidence="9" id="KW-1185">Reference proteome</keyword>
<keyword evidence="3 5" id="KW-0175">Coiled coil</keyword>
<evidence type="ECO:0000313" key="9">
    <source>
        <dbReference type="Proteomes" id="UP000553442"/>
    </source>
</evidence>
<comment type="similarity">
    <text evidence="1 5">Belongs to the FliD family.</text>
</comment>
<keyword evidence="5" id="KW-0964">Secreted</keyword>
<dbReference type="InterPro" id="IPR040026">
    <property type="entry name" value="FliD"/>
</dbReference>
<evidence type="ECO:0000256" key="2">
    <source>
        <dbReference type="ARBA" id="ARBA00011255"/>
    </source>
</evidence>
<keyword evidence="8" id="KW-0282">Flagellum</keyword>
<dbReference type="InterPro" id="IPR010809">
    <property type="entry name" value="FliD_C"/>
</dbReference>
<dbReference type="InterPro" id="IPR010810">
    <property type="entry name" value="Flagellin_hook_IN_motif"/>
</dbReference>
<evidence type="ECO:0000259" key="7">
    <source>
        <dbReference type="Pfam" id="PF07195"/>
    </source>
</evidence>
<dbReference type="Proteomes" id="UP000553442">
    <property type="component" value="Unassembled WGS sequence"/>
</dbReference>
<evidence type="ECO:0000256" key="5">
    <source>
        <dbReference type="RuleBase" id="RU362066"/>
    </source>
</evidence>
<dbReference type="AlphaFoldDB" id="A0A7W5PC91"/>
<evidence type="ECO:0000256" key="3">
    <source>
        <dbReference type="ARBA" id="ARBA00023054"/>
    </source>
</evidence>
<dbReference type="PANTHER" id="PTHR30288:SF0">
    <property type="entry name" value="FLAGELLAR HOOK-ASSOCIATED PROTEIN 2"/>
    <property type="match status" value="1"/>
</dbReference>
<keyword evidence="4 5" id="KW-0975">Bacterial flagellum</keyword>
<proteinExistence type="inferred from homology"/>
<keyword evidence="8" id="KW-0969">Cilium</keyword>
<comment type="subcellular location">
    <subcellularLocation>
        <location evidence="5">Secreted</location>
    </subcellularLocation>
    <subcellularLocation>
        <location evidence="5">Bacterial flagellum</location>
    </subcellularLocation>
</comment>
<dbReference type="RefSeq" id="WP_183334150.1">
    <property type="nucleotide sequence ID" value="NZ_JACHZF010000035.1"/>
</dbReference>
<comment type="subunit">
    <text evidence="2 5">Homopentamer.</text>
</comment>
<evidence type="ECO:0000313" key="8">
    <source>
        <dbReference type="EMBL" id="MBB3332525.1"/>
    </source>
</evidence>
<dbReference type="Pfam" id="PF07195">
    <property type="entry name" value="FliD_C"/>
    <property type="match status" value="1"/>
</dbReference>
<reference evidence="8 9" key="1">
    <citation type="submission" date="2020-08" db="EMBL/GenBank/DDBJ databases">
        <title>Genomic Encyclopedia of Archaeal and Bacterial Type Strains, Phase II (KMG-II): from individual species to whole genera.</title>
        <authorList>
            <person name="Goeker M."/>
        </authorList>
    </citation>
    <scope>NUCLEOTIDE SEQUENCE [LARGE SCALE GENOMIC DNA]</scope>
    <source>
        <strain evidence="8 9">5AG</strain>
    </source>
</reference>
<name>A0A7W5PC91_9GAMM</name>
<dbReference type="GO" id="GO:0007155">
    <property type="term" value="P:cell adhesion"/>
    <property type="evidence" value="ECO:0007669"/>
    <property type="project" value="InterPro"/>
</dbReference>
<evidence type="ECO:0000259" key="6">
    <source>
        <dbReference type="Pfam" id="PF02465"/>
    </source>
</evidence>
<keyword evidence="8" id="KW-0966">Cell projection</keyword>
<evidence type="ECO:0000256" key="1">
    <source>
        <dbReference type="ARBA" id="ARBA00009764"/>
    </source>
</evidence>
<dbReference type="EMBL" id="JACHZF010000035">
    <property type="protein sequence ID" value="MBB3332525.1"/>
    <property type="molecule type" value="Genomic_DNA"/>
</dbReference>
<protein>
    <recommendedName>
        <fullName evidence="5">Flagellar hook-associated protein 2</fullName>
        <shortName evidence="5">HAP2</shortName>
    </recommendedName>
    <alternativeName>
        <fullName evidence="5">Flagellar cap protein</fullName>
    </alternativeName>
</protein>
<dbReference type="GO" id="GO:0009424">
    <property type="term" value="C:bacterial-type flagellum hook"/>
    <property type="evidence" value="ECO:0007669"/>
    <property type="project" value="UniProtKB-UniRule"/>
</dbReference>
<dbReference type="GO" id="GO:0009421">
    <property type="term" value="C:bacterial-type flagellum filament cap"/>
    <property type="evidence" value="ECO:0007669"/>
    <property type="project" value="InterPro"/>
</dbReference>
<organism evidence="8 9">
    <name type="scientific">Halomonas campaniensis</name>
    <dbReference type="NCBI Taxonomy" id="213554"/>
    <lineage>
        <taxon>Bacteria</taxon>
        <taxon>Pseudomonadati</taxon>
        <taxon>Pseudomonadota</taxon>
        <taxon>Gammaproteobacteria</taxon>
        <taxon>Oceanospirillales</taxon>
        <taxon>Halomonadaceae</taxon>
        <taxon>Halomonas</taxon>
    </lineage>
</organism>
<dbReference type="GO" id="GO:0005576">
    <property type="term" value="C:extracellular region"/>
    <property type="evidence" value="ECO:0007669"/>
    <property type="project" value="UniProtKB-SubCell"/>
</dbReference>
<gene>
    <name evidence="8" type="ORF">BDK63_003420</name>
</gene>
<feature type="domain" description="Flagellar hook-associated protein 2 N-terminal" evidence="6">
    <location>
        <begin position="11"/>
        <end position="105"/>
    </location>
</feature>
<dbReference type="InterPro" id="IPR003481">
    <property type="entry name" value="FliD_N"/>
</dbReference>